<dbReference type="Proteomes" id="UP000183832">
    <property type="component" value="Unassembled WGS sequence"/>
</dbReference>
<organism evidence="2 3">
    <name type="scientific">Clunio marinus</name>
    <dbReference type="NCBI Taxonomy" id="568069"/>
    <lineage>
        <taxon>Eukaryota</taxon>
        <taxon>Metazoa</taxon>
        <taxon>Ecdysozoa</taxon>
        <taxon>Arthropoda</taxon>
        <taxon>Hexapoda</taxon>
        <taxon>Insecta</taxon>
        <taxon>Pterygota</taxon>
        <taxon>Neoptera</taxon>
        <taxon>Endopterygota</taxon>
        <taxon>Diptera</taxon>
        <taxon>Nematocera</taxon>
        <taxon>Chironomoidea</taxon>
        <taxon>Chironomidae</taxon>
        <taxon>Clunio</taxon>
    </lineage>
</organism>
<dbReference type="AlphaFoldDB" id="A0A1J1HQU2"/>
<accession>A0A1J1HQU2</accession>
<sequence>MKLSTVFIIFGVFIIFQFSDAKRVLSYTSIACSGSNKTVVISECYIKAVSKRQSGLNIVLDFIKKVSYDFGVKFGKVYRSLAKDDIDICKFLSGTQTSVMKFVMNLIKRTLPKNLLEPCPKFGCYKLFNVTADLPSFRRAAFPNVSHSVFMHFHNSDDKNISSIQLYAEGINYY</sequence>
<dbReference type="PANTHER" id="PTHR20898">
    <property type="entry name" value="DAEDALUS ON 3-RELATED-RELATED"/>
    <property type="match status" value="1"/>
</dbReference>
<dbReference type="PANTHER" id="PTHR20898:SF0">
    <property type="entry name" value="DAEDALUS ON 3-RELATED"/>
    <property type="match status" value="1"/>
</dbReference>
<gene>
    <name evidence="2" type="ORF">CLUMA_CG002474</name>
</gene>
<protein>
    <submittedName>
        <fullName evidence="2">CLUMA_CG002474, isoform A</fullName>
    </submittedName>
</protein>
<feature type="chain" id="PRO_5013040387" evidence="1">
    <location>
        <begin position="22"/>
        <end position="174"/>
    </location>
</feature>
<feature type="signal peptide" evidence="1">
    <location>
        <begin position="1"/>
        <end position="21"/>
    </location>
</feature>
<keyword evidence="3" id="KW-1185">Reference proteome</keyword>
<keyword evidence="1" id="KW-0732">Signal</keyword>
<proteinExistence type="predicted"/>
<evidence type="ECO:0000256" key="1">
    <source>
        <dbReference type="SAM" id="SignalP"/>
    </source>
</evidence>
<name>A0A1J1HQU2_9DIPT</name>
<dbReference type="EMBL" id="CVRI01000009">
    <property type="protein sequence ID" value="CRK88585.1"/>
    <property type="molecule type" value="Genomic_DNA"/>
</dbReference>
<evidence type="ECO:0000313" key="3">
    <source>
        <dbReference type="Proteomes" id="UP000183832"/>
    </source>
</evidence>
<evidence type="ECO:0000313" key="2">
    <source>
        <dbReference type="EMBL" id="CRK88585.1"/>
    </source>
</evidence>
<reference evidence="2 3" key="1">
    <citation type="submission" date="2015-04" db="EMBL/GenBank/DDBJ databases">
        <authorList>
            <person name="Syromyatnikov M.Y."/>
            <person name="Popov V.N."/>
        </authorList>
    </citation>
    <scope>NUCLEOTIDE SEQUENCE [LARGE SCALE GENOMIC DNA]</scope>
</reference>